<keyword evidence="5 6" id="KW-0472">Membrane</keyword>
<feature type="transmembrane region" description="Helical" evidence="6">
    <location>
        <begin position="98"/>
        <end position="118"/>
    </location>
</feature>
<comment type="subcellular location">
    <subcellularLocation>
        <location evidence="1">Cell membrane</location>
        <topology evidence="1">Multi-pass membrane protein</topology>
    </subcellularLocation>
</comment>
<dbReference type="PANTHER" id="PTHR40035">
    <property type="entry name" value="ATP SYNTHASE PROTEIN I"/>
    <property type="match status" value="1"/>
</dbReference>
<name>A0ABW5Q116_9BACI</name>
<accession>A0ABW5Q116</accession>
<dbReference type="RefSeq" id="WP_379562132.1">
    <property type="nucleotide sequence ID" value="NZ_CP085256.1"/>
</dbReference>
<evidence type="ECO:0000256" key="1">
    <source>
        <dbReference type="ARBA" id="ARBA00004651"/>
    </source>
</evidence>
<dbReference type="InterPro" id="IPR039072">
    <property type="entry name" value="ATP_synth_I_Bacilli"/>
</dbReference>
<evidence type="ECO:0000256" key="2">
    <source>
        <dbReference type="ARBA" id="ARBA00022475"/>
    </source>
</evidence>
<protein>
    <submittedName>
        <fullName evidence="7">ATP synthase subunit I</fullName>
    </submittedName>
</protein>
<feature type="transmembrane region" description="Helical" evidence="6">
    <location>
        <begin position="34"/>
        <end position="52"/>
    </location>
</feature>
<evidence type="ECO:0000256" key="3">
    <source>
        <dbReference type="ARBA" id="ARBA00022692"/>
    </source>
</evidence>
<evidence type="ECO:0000313" key="8">
    <source>
        <dbReference type="Proteomes" id="UP001597451"/>
    </source>
</evidence>
<evidence type="ECO:0000256" key="5">
    <source>
        <dbReference type="ARBA" id="ARBA00023136"/>
    </source>
</evidence>
<evidence type="ECO:0000256" key="4">
    <source>
        <dbReference type="ARBA" id="ARBA00022989"/>
    </source>
</evidence>
<sequence>MFDYESMVTRQRKWMLYLLAIMVLGAGFLPHPRIFNGLILGAIISFYNLWLLQHKTTTLANAVAANHKVRGGLGTFSRLAAVMLAVLIALRFEEHFHIIAVVVGIVSSYVVLGLDLTLRMISYKGKNKES</sequence>
<keyword evidence="3 6" id="KW-0812">Transmembrane</keyword>
<dbReference type="PANTHER" id="PTHR40035:SF1">
    <property type="entry name" value="ATP SYNTHASE PROTEIN I"/>
    <property type="match status" value="1"/>
</dbReference>
<keyword evidence="2" id="KW-1003">Cell membrane</keyword>
<comment type="caution">
    <text evidence="7">The sequence shown here is derived from an EMBL/GenBank/DDBJ whole genome shotgun (WGS) entry which is preliminary data.</text>
</comment>
<dbReference type="Pfam" id="PF03899">
    <property type="entry name" value="ATP-synt_I"/>
    <property type="match status" value="1"/>
</dbReference>
<evidence type="ECO:0000313" key="7">
    <source>
        <dbReference type="EMBL" id="MFD2629347.1"/>
    </source>
</evidence>
<evidence type="ECO:0000256" key="6">
    <source>
        <dbReference type="SAM" id="Phobius"/>
    </source>
</evidence>
<dbReference type="Proteomes" id="UP001597451">
    <property type="component" value="Unassembled WGS sequence"/>
</dbReference>
<dbReference type="InterPro" id="IPR005598">
    <property type="entry name" value="ATP_synth_I"/>
</dbReference>
<reference evidence="8" key="1">
    <citation type="journal article" date="2019" name="Int. J. Syst. Evol. Microbiol.">
        <title>The Global Catalogue of Microorganisms (GCM) 10K type strain sequencing project: providing services to taxonomists for standard genome sequencing and annotation.</title>
        <authorList>
            <consortium name="The Broad Institute Genomics Platform"/>
            <consortium name="The Broad Institute Genome Sequencing Center for Infectious Disease"/>
            <person name="Wu L."/>
            <person name="Ma J."/>
        </authorList>
    </citation>
    <scope>NUCLEOTIDE SEQUENCE [LARGE SCALE GENOMIC DNA]</scope>
    <source>
        <strain evidence="8">TISTR 1858</strain>
    </source>
</reference>
<dbReference type="EMBL" id="JBHUMX010000035">
    <property type="protein sequence ID" value="MFD2629347.1"/>
    <property type="molecule type" value="Genomic_DNA"/>
</dbReference>
<feature type="transmembrane region" description="Helical" evidence="6">
    <location>
        <begin position="12"/>
        <end position="28"/>
    </location>
</feature>
<keyword evidence="4 6" id="KW-1133">Transmembrane helix</keyword>
<gene>
    <name evidence="7" type="ORF">ACFSUN_11215</name>
</gene>
<feature type="transmembrane region" description="Helical" evidence="6">
    <location>
        <begin position="73"/>
        <end position="92"/>
    </location>
</feature>
<proteinExistence type="predicted"/>
<keyword evidence="8" id="KW-1185">Reference proteome</keyword>
<organism evidence="7 8">
    <name type="scientific">Oceanobacillus kapialis</name>
    <dbReference type="NCBI Taxonomy" id="481353"/>
    <lineage>
        <taxon>Bacteria</taxon>
        <taxon>Bacillati</taxon>
        <taxon>Bacillota</taxon>
        <taxon>Bacilli</taxon>
        <taxon>Bacillales</taxon>
        <taxon>Bacillaceae</taxon>
        <taxon>Oceanobacillus</taxon>
    </lineage>
</organism>